<dbReference type="Pfam" id="PF01657">
    <property type="entry name" value="Stress-antifung"/>
    <property type="match status" value="2"/>
</dbReference>
<evidence type="ECO:0000256" key="14">
    <source>
        <dbReference type="ARBA" id="ARBA00064287"/>
    </source>
</evidence>
<evidence type="ECO:0000256" key="1">
    <source>
        <dbReference type="ARBA" id="ARBA00004251"/>
    </source>
</evidence>
<dbReference type="CDD" id="cd23509">
    <property type="entry name" value="Gnk2-like"/>
    <property type="match status" value="2"/>
</dbReference>
<sequence>MSIHPLSLSSLLTFFLTISSLPHPSAPSTQSFLYGGCSQQKYGQGTTYESNVNSLLTSLVNSASSSNFNEFKISVPGSTQADIVYGLYQCRGDLLSPDCRSCVARAVSQIGPLCPDAAGAGLQLEGCFVKYDSAAFLGVEDKTMVYKKCGPSIGYESDGLTRRDSVIDYLAAGGQYFRVGGSGQVQGMVQCVQDLSMSACQDCLSEAIGRLKTECGSAAWGDVFMGKCYARYSERGVYSTGGEGIGYGRQHRWWFLVSGFVMLYLIEVHGNM</sequence>
<dbReference type="Gene3D" id="3.30.430.20">
    <property type="entry name" value="Gnk2 domain, C-X8-C-X2-C motif"/>
    <property type="match status" value="2"/>
</dbReference>
<evidence type="ECO:0000256" key="4">
    <source>
        <dbReference type="ARBA" id="ARBA00022581"/>
    </source>
</evidence>
<keyword evidence="5" id="KW-0812">Transmembrane</keyword>
<dbReference type="OrthoDB" id="1097929at2759"/>
<comment type="similarity">
    <text evidence="13">Belongs to the cysteine-rich repeat secretory protein family. Plasmodesmata-located proteins (PDLD) subfamily.</text>
</comment>
<dbReference type="PANTHER" id="PTHR32080:SF31">
    <property type="entry name" value="PLASMODESMATA-LOCATED PROTEIN 6"/>
    <property type="match status" value="1"/>
</dbReference>
<evidence type="ECO:0000313" key="17">
    <source>
        <dbReference type="EMBL" id="KAE9450593.1"/>
    </source>
</evidence>
<dbReference type="FunFam" id="3.30.430.20:FF:000020">
    <property type="entry name" value="Cysteine-rich repeat secretory protein 60"/>
    <property type="match status" value="1"/>
</dbReference>
<evidence type="ECO:0000256" key="13">
    <source>
        <dbReference type="ARBA" id="ARBA00038393"/>
    </source>
</evidence>
<gene>
    <name evidence="17" type="ORF">C3L33_17500</name>
</gene>
<keyword evidence="7" id="KW-0677">Repeat</keyword>
<dbReference type="FunFam" id="3.30.430.20:FF:000001">
    <property type="entry name" value="cysteine-rich repeat secretory protein 3"/>
    <property type="match status" value="1"/>
</dbReference>
<evidence type="ECO:0000256" key="9">
    <source>
        <dbReference type="ARBA" id="ARBA00022989"/>
    </source>
</evidence>
<evidence type="ECO:0000256" key="3">
    <source>
        <dbReference type="ARBA" id="ARBA00022475"/>
    </source>
</evidence>
<keyword evidence="18" id="KW-1185">Reference proteome</keyword>
<comment type="subunit">
    <text evidence="14">(Microbial infection) Interacts with Grapevine fanleaf virus (GFLV) 2B-MP.</text>
</comment>
<feature type="domain" description="Gnk2-homologous" evidence="16">
    <location>
        <begin position="30"/>
        <end position="136"/>
    </location>
</feature>
<keyword evidence="4" id="KW-0945">Host-virus interaction</keyword>
<evidence type="ECO:0000256" key="15">
    <source>
        <dbReference type="SAM" id="SignalP"/>
    </source>
</evidence>
<evidence type="ECO:0000256" key="12">
    <source>
        <dbReference type="ARBA" id="ARBA00024184"/>
    </source>
</evidence>
<evidence type="ECO:0000256" key="11">
    <source>
        <dbReference type="ARBA" id="ARBA00023157"/>
    </source>
</evidence>
<proteinExistence type="inferred from homology"/>
<keyword evidence="10" id="KW-0472">Membrane</keyword>
<evidence type="ECO:0000256" key="8">
    <source>
        <dbReference type="ARBA" id="ARBA00022949"/>
    </source>
</evidence>
<dbReference type="GO" id="GO:0005886">
    <property type="term" value="C:plasma membrane"/>
    <property type="evidence" value="ECO:0007669"/>
    <property type="project" value="UniProtKB-SubCell"/>
</dbReference>
<organism evidence="17 18">
    <name type="scientific">Rhododendron williamsianum</name>
    <dbReference type="NCBI Taxonomy" id="262921"/>
    <lineage>
        <taxon>Eukaryota</taxon>
        <taxon>Viridiplantae</taxon>
        <taxon>Streptophyta</taxon>
        <taxon>Embryophyta</taxon>
        <taxon>Tracheophyta</taxon>
        <taxon>Spermatophyta</taxon>
        <taxon>Magnoliopsida</taxon>
        <taxon>eudicotyledons</taxon>
        <taxon>Gunneridae</taxon>
        <taxon>Pentapetalae</taxon>
        <taxon>asterids</taxon>
        <taxon>Ericales</taxon>
        <taxon>Ericaceae</taxon>
        <taxon>Ericoideae</taxon>
        <taxon>Rhodoreae</taxon>
        <taxon>Rhododendron</taxon>
    </lineage>
</organism>
<dbReference type="AlphaFoldDB" id="A0A6A4KSQ2"/>
<comment type="caution">
    <text evidence="17">The sequence shown here is derived from an EMBL/GenBank/DDBJ whole genome shotgun (WGS) entry which is preliminary data.</text>
</comment>
<comment type="subcellular location">
    <subcellularLocation>
        <location evidence="12">Cell junction</location>
        <location evidence="12">Plasmodesma</location>
    </subcellularLocation>
    <subcellularLocation>
        <location evidence="1">Cell membrane</location>
        <topology evidence="1">Single-pass type I membrane protein</topology>
    </subcellularLocation>
</comment>
<dbReference type="GO" id="GO:0009506">
    <property type="term" value="C:plasmodesma"/>
    <property type="evidence" value="ECO:0007669"/>
    <property type="project" value="UniProtKB-SubCell"/>
</dbReference>
<dbReference type="EMBL" id="QEFC01002789">
    <property type="protein sequence ID" value="KAE9450593.1"/>
    <property type="molecule type" value="Genomic_DNA"/>
</dbReference>
<evidence type="ECO:0000259" key="16">
    <source>
        <dbReference type="PROSITE" id="PS51473"/>
    </source>
</evidence>
<keyword evidence="6 15" id="KW-0732">Signal</keyword>
<dbReference type="InterPro" id="IPR051378">
    <property type="entry name" value="Cell2Cell_Antifungal"/>
</dbReference>
<evidence type="ECO:0000256" key="2">
    <source>
        <dbReference type="ARBA" id="ARBA00022448"/>
    </source>
</evidence>
<evidence type="ECO:0000313" key="18">
    <source>
        <dbReference type="Proteomes" id="UP000428333"/>
    </source>
</evidence>
<feature type="signal peptide" evidence="15">
    <location>
        <begin position="1"/>
        <end position="20"/>
    </location>
</feature>
<dbReference type="PROSITE" id="PS51473">
    <property type="entry name" value="GNK2"/>
    <property type="match status" value="2"/>
</dbReference>
<dbReference type="InterPro" id="IPR002902">
    <property type="entry name" value="GNK2"/>
</dbReference>
<dbReference type="InterPro" id="IPR038408">
    <property type="entry name" value="GNK2_sf"/>
</dbReference>
<feature type="chain" id="PRO_5025347911" description="Gnk2-homologous domain-containing protein" evidence="15">
    <location>
        <begin position="21"/>
        <end position="272"/>
    </location>
</feature>
<dbReference type="GO" id="GO:0042742">
    <property type="term" value="P:defense response to bacterium"/>
    <property type="evidence" value="ECO:0007669"/>
    <property type="project" value="TreeGrafter"/>
</dbReference>
<name>A0A6A4KSQ2_9ERIC</name>
<feature type="domain" description="Gnk2-homologous" evidence="16">
    <location>
        <begin position="137"/>
        <end position="237"/>
    </location>
</feature>
<evidence type="ECO:0000256" key="5">
    <source>
        <dbReference type="ARBA" id="ARBA00022692"/>
    </source>
</evidence>
<protein>
    <recommendedName>
        <fullName evidence="16">Gnk2-homologous domain-containing protein</fullName>
    </recommendedName>
</protein>
<keyword evidence="3" id="KW-1003">Cell membrane</keyword>
<evidence type="ECO:0000256" key="7">
    <source>
        <dbReference type="ARBA" id="ARBA00022737"/>
    </source>
</evidence>
<keyword evidence="2" id="KW-0813">Transport</keyword>
<dbReference type="PANTHER" id="PTHR32080">
    <property type="entry name" value="ANTIFUNGAL PROTEIN GINKBILOBIN-2-LIKE"/>
    <property type="match status" value="1"/>
</dbReference>
<feature type="non-terminal residue" evidence="17">
    <location>
        <position position="1"/>
    </location>
</feature>
<accession>A0A6A4KSQ2</accession>
<evidence type="ECO:0000256" key="10">
    <source>
        <dbReference type="ARBA" id="ARBA00023136"/>
    </source>
</evidence>
<reference evidence="17 18" key="1">
    <citation type="journal article" date="2019" name="Genome Biol. Evol.">
        <title>The Rhododendron genome and chromosomal organization provide insight into shared whole-genome duplications across the heath family (Ericaceae).</title>
        <authorList>
            <person name="Soza V.L."/>
            <person name="Lindsley D."/>
            <person name="Waalkes A."/>
            <person name="Ramage E."/>
            <person name="Patwardhan R.P."/>
            <person name="Burton J.N."/>
            <person name="Adey A."/>
            <person name="Kumar A."/>
            <person name="Qiu R."/>
            <person name="Shendure J."/>
            <person name="Hall B."/>
        </authorList>
    </citation>
    <scope>NUCLEOTIDE SEQUENCE [LARGE SCALE GENOMIC DNA]</scope>
    <source>
        <strain evidence="17">RSF 1966-606</strain>
    </source>
</reference>
<evidence type="ECO:0000256" key="6">
    <source>
        <dbReference type="ARBA" id="ARBA00022729"/>
    </source>
</evidence>
<dbReference type="Proteomes" id="UP000428333">
    <property type="component" value="Linkage Group LG10"/>
</dbReference>
<keyword evidence="9" id="KW-1133">Transmembrane helix</keyword>
<keyword evidence="11" id="KW-1015">Disulfide bond</keyword>
<keyword evidence="8" id="KW-0965">Cell junction</keyword>